<reference evidence="2 3" key="1">
    <citation type="submission" date="2018-10" db="EMBL/GenBank/DDBJ databases">
        <title>Sequencing the genomes of 1000 actinobacteria strains.</title>
        <authorList>
            <person name="Klenk H.-P."/>
        </authorList>
    </citation>
    <scope>NUCLEOTIDE SEQUENCE [LARGE SCALE GENOMIC DNA]</scope>
    <source>
        <strain evidence="2 3">DSM 45175</strain>
    </source>
</reference>
<sequence length="289" mass="32644">MSTPASATPRRRGLWRRFVEWLFGTDETPEPPRPEPVTPVRLREVSYQPSDSDRVFTPLCLGDVFEFQVHADLVWSTDAITYTELVEQAKEYGPSAHDTVRERVWRVARTFSPYHAADAEAAIQQELDQSWCYSRDDQTMVRCTAKVRVLPDPRVRQHLLPAAMRELDTEAQATLGRLRAARVEEITERWRALLDELGHGPAVVHAAQLTEPAFAAVLQQLTSRRRASAMELVDVLRQATKDHENVGLFEFANAYDTALQAFRKEMGLEPGAWFNEPDGSQNAGTGATQ</sequence>
<dbReference type="EMBL" id="RBKT01000001">
    <property type="protein sequence ID" value="RKR87248.1"/>
    <property type="molecule type" value="Genomic_DNA"/>
</dbReference>
<name>A0A495JFD2_9ACTN</name>
<organism evidence="2 3">
    <name type="scientific">Micromonospora pisi</name>
    <dbReference type="NCBI Taxonomy" id="589240"/>
    <lineage>
        <taxon>Bacteria</taxon>
        <taxon>Bacillati</taxon>
        <taxon>Actinomycetota</taxon>
        <taxon>Actinomycetes</taxon>
        <taxon>Micromonosporales</taxon>
        <taxon>Micromonosporaceae</taxon>
        <taxon>Micromonospora</taxon>
    </lineage>
</organism>
<evidence type="ECO:0000256" key="1">
    <source>
        <dbReference type="SAM" id="MobiDB-lite"/>
    </source>
</evidence>
<evidence type="ECO:0000313" key="2">
    <source>
        <dbReference type="EMBL" id="RKR87248.1"/>
    </source>
</evidence>
<feature type="compositionally biased region" description="Polar residues" evidence="1">
    <location>
        <begin position="278"/>
        <end position="289"/>
    </location>
</feature>
<feature type="region of interest" description="Disordered" evidence="1">
    <location>
        <begin position="270"/>
        <end position="289"/>
    </location>
</feature>
<evidence type="ECO:0000313" key="3">
    <source>
        <dbReference type="Proteomes" id="UP000277671"/>
    </source>
</evidence>
<keyword evidence="3" id="KW-1185">Reference proteome</keyword>
<dbReference type="RefSeq" id="WP_121155864.1">
    <property type="nucleotide sequence ID" value="NZ_RBKT01000001.1"/>
</dbReference>
<proteinExistence type="predicted"/>
<comment type="caution">
    <text evidence="2">The sequence shown here is derived from an EMBL/GenBank/DDBJ whole genome shotgun (WGS) entry which is preliminary data.</text>
</comment>
<dbReference type="OrthoDB" id="3690860at2"/>
<protein>
    <submittedName>
        <fullName evidence="2">Uncharacterized protein</fullName>
    </submittedName>
</protein>
<dbReference type="Proteomes" id="UP000277671">
    <property type="component" value="Unassembled WGS sequence"/>
</dbReference>
<accession>A0A495JFD2</accession>
<dbReference type="AlphaFoldDB" id="A0A495JFD2"/>
<gene>
    <name evidence="2" type="ORF">BDK92_1522</name>
</gene>